<feature type="compositionally biased region" description="Polar residues" evidence="1">
    <location>
        <begin position="1"/>
        <end position="14"/>
    </location>
</feature>
<reference evidence="2" key="3">
    <citation type="submission" date="2025-09" db="UniProtKB">
        <authorList>
            <consortium name="Ensembl"/>
        </authorList>
    </citation>
    <scope>IDENTIFICATION</scope>
</reference>
<evidence type="ECO:0000313" key="2">
    <source>
        <dbReference type="Ensembl" id="ENSTNIP00000002566.1"/>
    </source>
</evidence>
<keyword evidence="3" id="KW-1185">Reference proteome</keyword>
<dbReference type="Proteomes" id="UP000007303">
    <property type="component" value="Unassembled WGS sequence"/>
</dbReference>
<reference evidence="3" key="1">
    <citation type="journal article" date="2004" name="Nature">
        <title>Genome duplication in the teleost fish Tetraodon nigroviridis reveals the early vertebrate proto-karyotype.</title>
        <authorList>
            <person name="Jaillon O."/>
            <person name="Aury J.-M."/>
            <person name="Brunet F."/>
            <person name="Petit J.-L."/>
            <person name="Stange-Thomann N."/>
            <person name="Mauceli E."/>
            <person name="Bouneau L."/>
            <person name="Fischer C."/>
            <person name="Ozouf-Costaz C."/>
            <person name="Bernot A."/>
            <person name="Nicaud S."/>
            <person name="Jaffe D."/>
            <person name="Fisher S."/>
            <person name="Lutfalla G."/>
            <person name="Dossat C."/>
            <person name="Segurens B."/>
            <person name="Dasilva C."/>
            <person name="Salanoubat M."/>
            <person name="Levy M."/>
            <person name="Boudet N."/>
            <person name="Castellano S."/>
            <person name="Anthouard V."/>
            <person name="Jubin C."/>
            <person name="Castelli V."/>
            <person name="Katinka M."/>
            <person name="Vacherie B."/>
            <person name="Biemont C."/>
            <person name="Skalli Z."/>
            <person name="Cattolico L."/>
            <person name="Poulain J."/>
            <person name="De Berardinis V."/>
            <person name="Cruaud C."/>
            <person name="Duprat S."/>
            <person name="Brottier P."/>
            <person name="Coutanceau J.-P."/>
            <person name="Gouzy J."/>
            <person name="Parra G."/>
            <person name="Lardier G."/>
            <person name="Chapple C."/>
            <person name="McKernan K.J."/>
            <person name="McEwan P."/>
            <person name="Bosak S."/>
            <person name="Kellis M."/>
            <person name="Volff J.-N."/>
            <person name="Guigo R."/>
            <person name="Zody M.C."/>
            <person name="Mesirov J."/>
            <person name="Lindblad-Toh K."/>
            <person name="Birren B."/>
            <person name="Nusbaum C."/>
            <person name="Kahn D."/>
            <person name="Robinson-Rechavi M."/>
            <person name="Laudet V."/>
            <person name="Schachter V."/>
            <person name="Quetier F."/>
            <person name="Saurin W."/>
            <person name="Scarpelli C."/>
            <person name="Wincker P."/>
            <person name="Lander E.S."/>
            <person name="Weissenbach J."/>
            <person name="Roest Crollius H."/>
        </authorList>
    </citation>
    <scope>NUCLEOTIDE SEQUENCE [LARGE SCALE GENOMIC DNA]</scope>
</reference>
<dbReference type="InParanoid" id="H3C2U8"/>
<reference evidence="2" key="2">
    <citation type="submission" date="2025-08" db="UniProtKB">
        <authorList>
            <consortium name="Ensembl"/>
        </authorList>
    </citation>
    <scope>IDENTIFICATION</scope>
</reference>
<feature type="region of interest" description="Disordered" evidence="1">
    <location>
        <begin position="1"/>
        <end position="129"/>
    </location>
</feature>
<protein>
    <submittedName>
        <fullName evidence="2">Uncharacterized protein</fullName>
    </submittedName>
</protein>
<organism evidence="2 3">
    <name type="scientific">Tetraodon nigroviridis</name>
    <name type="common">Spotted green pufferfish</name>
    <name type="synonym">Chelonodon nigroviridis</name>
    <dbReference type="NCBI Taxonomy" id="99883"/>
    <lineage>
        <taxon>Eukaryota</taxon>
        <taxon>Metazoa</taxon>
        <taxon>Chordata</taxon>
        <taxon>Craniata</taxon>
        <taxon>Vertebrata</taxon>
        <taxon>Euteleostomi</taxon>
        <taxon>Actinopterygii</taxon>
        <taxon>Neopterygii</taxon>
        <taxon>Teleostei</taxon>
        <taxon>Neoteleostei</taxon>
        <taxon>Acanthomorphata</taxon>
        <taxon>Eupercaria</taxon>
        <taxon>Tetraodontiformes</taxon>
        <taxon>Tetradontoidea</taxon>
        <taxon>Tetraodontidae</taxon>
        <taxon>Tetraodon</taxon>
    </lineage>
</organism>
<dbReference type="AlphaFoldDB" id="H3C2U8"/>
<dbReference type="Ensembl" id="ENSTNIT00000001070.1">
    <property type="protein sequence ID" value="ENSTNIP00000002566.1"/>
    <property type="gene ID" value="ENSTNIG00000000300.1"/>
</dbReference>
<dbReference type="HOGENOM" id="CLU_1735738_0_0_1"/>
<evidence type="ECO:0000313" key="3">
    <source>
        <dbReference type="Proteomes" id="UP000007303"/>
    </source>
</evidence>
<proteinExistence type="predicted"/>
<sequence length="151" mass="15820">WPGPSDSASAASTPNRPPREGRLTSATLADLGALLPQVSGGGRRRAGAAARPRELGPQQADVALREQPLPHHHGPVRPVPGVQLPGEPPGGPGPGGRQVRLRRAPRPPVSPRGSSLCAWQRAERSGPTLTCPIQRTSCLHECGVQWQHAAP</sequence>
<name>H3C2U8_TETNG</name>
<evidence type="ECO:0000256" key="1">
    <source>
        <dbReference type="SAM" id="MobiDB-lite"/>
    </source>
</evidence>
<accession>H3C2U8</accession>